<sequence>MRALSALALLTLPLCACAPKPAATTPPFQLDCAQPFEALKARVTAQPLTPAPKDPNEPYRFYSSPDGRISFLITEPGAPGHPAIMMQRAAGGEVKTTGCPYGDRAGYAQLQAYLDGLKSWRRK</sequence>
<keyword evidence="3" id="KW-1185">Reference proteome</keyword>
<gene>
    <name evidence="2" type="ORF">DJ021_01240</name>
</gene>
<evidence type="ECO:0000256" key="1">
    <source>
        <dbReference type="SAM" id="SignalP"/>
    </source>
</evidence>
<dbReference type="Proteomes" id="UP000249842">
    <property type="component" value="Unassembled WGS sequence"/>
</dbReference>
<dbReference type="AlphaFoldDB" id="A0A328AXU0"/>
<evidence type="ECO:0000313" key="2">
    <source>
        <dbReference type="EMBL" id="RAK58516.1"/>
    </source>
</evidence>
<organism evidence="2 3">
    <name type="scientific">Phenylobacterium hankyongense</name>
    <dbReference type="NCBI Taxonomy" id="1813876"/>
    <lineage>
        <taxon>Bacteria</taxon>
        <taxon>Pseudomonadati</taxon>
        <taxon>Pseudomonadota</taxon>
        <taxon>Alphaproteobacteria</taxon>
        <taxon>Caulobacterales</taxon>
        <taxon>Caulobacteraceae</taxon>
        <taxon>Phenylobacterium</taxon>
    </lineage>
</organism>
<keyword evidence="1" id="KW-0732">Signal</keyword>
<evidence type="ECO:0000313" key="3">
    <source>
        <dbReference type="Proteomes" id="UP000249842"/>
    </source>
</evidence>
<name>A0A328AXU0_9CAUL</name>
<accession>A0A328AXU0</accession>
<feature type="signal peptide" evidence="1">
    <location>
        <begin position="1"/>
        <end position="18"/>
    </location>
</feature>
<dbReference type="OrthoDB" id="7210900at2"/>
<dbReference type="EMBL" id="QFYP01000001">
    <property type="protein sequence ID" value="RAK58516.1"/>
    <property type="molecule type" value="Genomic_DNA"/>
</dbReference>
<protein>
    <recommendedName>
        <fullName evidence="4">Lipoprotein</fullName>
    </recommendedName>
</protein>
<evidence type="ECO:0008006" key="4">
    <source>
        <dbReference type="Google" id="ProtNLM"/>
    </source>
</evidence>
<comment type="caution">
    <text evidence="2">The sequence shown here is derived from an EMBL/GenBank/DDBJ whole genome shotgun (WGS) entry which is preliminary data.</text>
</comment>
<reference evidence="3" key="1">
    <citation type="submission" date="2018-05" db="EMBL/GenBank/DDBJ databases">
        <authorList>
            <person name="Li X."/>
        </authorList>
    </citation>
    <scope>NUCLEOTIDE SEQUENCE [LARGE SCALE GENOMIC DNA]</scope>
    <source>
        <strain evidence="3">HKS-05</strain>
    </source>
</reference>
<feature type="chain" id="PRO_5016405200" description="Lipoprotein" evidence="1">
    <location>
        <begin position="19"/>
        <end position="123"/>
    </location>
</feature>
<dbReference type="RefSeq" id="WP_111455806.1">
    <property type="nucleotide sequence ID" value="NZ_QFYP01000001.1"/>
</dbReference>
<proteinExistence type="predicted"/>